<comment type="similarity">
    <text evidence="4">In the C-terminal section; belongs to the pectinesterase family.</text>
</comment>
<dbReference type="Pfam" id="PF01095">
    <property type="entry name" value="Pectinesterase"/>
    <property type="match status" value="1"/>
</dbReference>
<evidence type="ECO:0000256" key="8">
    <source>
        <dbReference type="PROSITE-ProRule" id="PRU10040"/>
    </source>
</evidence>
<dbReference type="InterPro" id="IPR006501">
    <property type="entry name" value="Pectinesterase_inhib_dom"/>
</dbReference>
<dbReference type="GO" id="GO:0045490">
    <property type="term" value="P:pectin catabolic process"/>
    <property type="evidence" value="ECO:0007669"/>
    <property type="project" value="UniProtKB-UniRule"/>
</dbReference>
<evidence type="ECO:0000256" key="7">
    <source>
        <dbReference type="ARBA" id="ARBA00023085"/>
    </source>
</evidence>
<dbReference type="InterPro" id="IPR012334">
    <property type="entry name" value="Pectin_lyas_fold"/>
</dbReference>
<evidence type="ECO:0000313" key="11">
    <source>
        <dbReference type="EMBL" id="KAF7830671.1"/>
    </source>
</evidence>
<dbReference type="UniPathway" id="UPA00545">
    <property type="reaction ID" value="UER00823"/>
</dbReference>
<dbReference type="SUPFAM" id="SSF101148">
    <property type="entry name" value="Plant invertase/pectin methylesterase inhibitor"/>
    <property type="match status" value="1"/>
</dbReference>
<keyword evidence="5" id="KW-0964">Secreted</keyword>
<evidence type="ECO:0000256" key="9">
    <source>
        <dbReference type="RuleBase" id="RU000589"/>
    </source>
</evidence>
<gene>
    <name evidence="11" type="ORF">G2W53_013004</name>
</gene>
<dbReference type="EC" id="3.1.1.11" evidence="9"/>
<dbReference type="PROSITE" id="PS00503">
    <property type="entry name" value="PECTINESTERASE_2"/>
    <property type="match status" value="1"/>
</dbReference>
<comment type="caution">
    <text evidence="11">The sequence shown here is derived from an EMBL/GenBank/DDBJ whole genome shotgun (WGS) entry which is preliminary data.</text>
</comment>
<dbReference type="EMBL" id="JAAIUW010000005">
    <property type="protein sequence ID" value="KAF7830671.1"/>
    <property type="molecule type" value="Genomic_DNA"/>
</dbReference>
<name>A0A834U1C6_9FABA</name>
<evidence type="ECO:0000259" key="10">
    <source>
        <dbReference type="SMART" id="SM00856"/>
    </source>
</evidence>
<dbReference type="Gene3D" id="2.160.20.10">
    <property type="entry name" value="Single-stranded right-handed beta-helix, Pectin lyase-like"/>
    <property type="match status" value="1"/>
</dbReference>
<evidence type="ECO:0000256" key="4">
    <source>
        <dbReference type="ARBA" id="ARBA00007786"/>
    </source>
</evidence>
<evidence type="ECO:0000256" key="6">
    <source>
        <dbReference type="ARBA" id="ARBA00022801"/>
    </source>
</evidence>
<dbReference type="InterPro" id="IPR011050">
    <property type="entry name" value="Pectin_lyase_fold/virulence"/>
</dbReference>
<evidence type="ECO:0000313" key="12">
    <source>
        <dbReference type="Proteomes" id="UP000634136"/>
    </source>
</evidence>
<dbReference type="GO" id="GO:0042545">
    <property type="term" value="P:cell wall modification"/>
    <property type="evidence" value="ECO:0007669"/>
    <property type="project" value="UniProtKB-UniRule"/>
</dbReference>
<accession>A0A834U1C6</accession>
<comment type="pathway">
    <text evidence="2 9">Glycan metabolism; pectin degradation; 2-dehydro-3-deoxy-D-gluconate from pectin: step 1/5.</text>
</comment>
<dbReference type="SUPFAM" id="SSF51126">
    <property type="entry name" value="Pectin lyase-like"/>
    <property type="match status" value="1"/>
</dbReference>
<dbReference type="OrthoDB" id="2019149at2759"/>
<dbReference type="Gene3D" id="1.20.140.40">
    <property type="entry name" value="Invertase/pectin methylesterase inhibitor family protein"/>
    <property type="match status" value="1"/>
</dbReference>
<dbReference type="PANTHER" id="PTHR31707">
    <property type="entry name" value="PECTINESTERASE"/>
    <property type="match status" value="1"/>
</dbReference>
<proteinExistence type="inferred from homology"/>
<keyword evidence="5" id="KW-0134">Cell wall</keyword>
<keyword evidence="6 9" id="KW-0378">Hydrolase</keyword>
<dbReference type="Pfam" id="PF04043">
    <property type="entry name" value="PMEI"/>
    <property type="match status" value="1"/>
</dbReference>
<dbReference type="InterPro" id="IPR033131">
    <property type="entry name" value="Pectinesterase_Asp_AS"/>
</dbReference>
<evidence type="ECO:0000256" key="3">
    <source>
        <dbReference type="ARBA" id="ARBA00006027"/>
    </source>
</evidence>
<sequence length="546" mass="60733">MDIHTFFLLLSLLSMLTPSSSLTLVPHHLCEQSLEKQRCVSHVSELLTSNDDVQNLTVLHSFLMESTSHIHKAMYKSNSIKQWSKNMNILKNTTPTSRDQVAFFDCEKLLELSMHRLGDSMMALRSNSNSTRIPLESQHDAHTWLSSVLSYHVTCLEGLEGLTTRAFIEADLENLISRAKTSLDMFVAIFPPKEKDYEEALVIDEFPSWVASEDRKLLESSSSVKDVIKPNVVVAKDGSGNFKTASEAVVSAPNNAQRRFIILVKKGTYVEQVNIGKTKSNLMLVGEGMDTTIIAGSLNNKDGQPISISGTISSDDPGLILKDLCIQNTAGAQKDQAVALRANEDRTVVYRCRIEGFQDTLYAQAQRQFYRECIIAGTVDFIFGDASTVIQNSKIIARRPINGQSNIVTAQKRSYPKENTGTSIQHCDIIPSPELGPVIGRIKTYLGRPWGSFSRTVVMESFIDKHVDPAGWQVWSSDEDPMVKTKTLYYGEYENKGPGADVSRRVKWSGFHVITNRADAFNFTVGRLINGRAWLPSTGVPFDVGL</sequence>
<comment type="subcellular location">
    <subcellularLocation>
        <location evidence="1">Secreted</location>
        <location evidence="1">Cell wall</location>
    </subcellularLocation>
</comment>
<reference evidence="11" key="1">
    <citation type="submission" date="2020-09" db="EMBL/GenBank/DDBJ databases">
        <title>Genome-Enabled Discovery of Anthraquinone Biosynthesis in Senna tora.</title>
        <authorList>
            <person name="Kang S.-H."/>
            <person name="Pandey R.P."/>
            <person name="Lee C.-M."/>
            <person name="Sim J.-S."/>
            <person name="Jeong J.-T."/>
            <person name="Choi B.-S."/>
            <person name="Jung M."/>
            <person name="Ginzburg D."/>
            <person name="Zhao K."/>
            <person name="Won S.Y."/>
            <person name="Oh T.-J."/>
            <person name="Yu Y."/>
            <person name="Kim N.-H."/>
            <person name="Lee O.R."/>
            <person name="Lee T.-H."/>
            <person name="Bashyal P."/>
            <person name="Kim T.-S."/>
            <person name="Lee W.-H."/>
            <person name="Kawkins C."/>
            <person name="Kim C.-K."/>
            <person name="Kim J.S."/>
            <person name="Ahn B.O."/>
            <person name="Rhee S.Y."/>
            <person name="Sohng J.K."/>
        </authorList>
    </citation>
    <scope>NUCLEOTIDE SEQUENCE</scope>
    <source>
        <tissue evidence="11">Leaf</tissue>
    </source>
</reference>
<feature type="chain" id="PRO_5033107557" description="Pectinesterase" evidence="9">
    <location>
        <begin position="22"/>
        <end position="546"/>
    </location>
</feature>
<evidence type="ECO:0000256" key="2">
    <source>
        <dbReference type="ARBA" id="ARBA00005184"/>
    </source>
</evidence>
<dbReference type="FunFam" id="2.160.20.10:FF:000001">
    <property type="entry name" value="Pectinesterase"/>
    <property type="match status" value="1"/>
</dbReference>
<dbReference type="InterPro" id="IPR035513">
    <property type="entry name" value="Invertase/methylesterase_inhib"/>
</dbReference>
<dbReference type="GO" id="GO:0030599">
    <property type="term" value="F:pectinesterase activity"/>
    <property type="evidence" value="ECO:0007669"/>
    <property type="project" value="UniProtKB-UniRule"/>
</dbReference>
<keyword evidence="9" id="KW-0732">Signal</keyword>
<dbReference type="InterPro" id="IPR000070">
    <property type="entry name" value="Pectinesterase_cat"/>
</dbReference>
<dbReference type="SMART" id="SM00856">
    <property type="entry name" value="PMEI"/>
    <property type="match status" value="1"/>
</dbReference>
<feature type="domain" description="Pectinesterase inhibitor" evidence="10">
    <location>
        <begin position="21"/>
        <end position="185"/>
    </location>
</feature>
<evidence type="ECO:0000256" key="1">
    <source>
        <dbReference type="ARBA" id="ARBA00004191"/>
    </source>
</evidence>
<protein>
    <recommendedName>
        <fullName evidence="9">Pectinesterase</fullName>
        <ecNumber evidence="9">3.1.1.11</ecNumber>
    </recommendedName>
</protein>
<evidence type="ECO:0000256" key="5">
    <source>
        <dbReference type="ARBA" id="ARBA00022512"/>
    </source>
</evidence>
<keyword evidence="7 9" id="KW-0063">Aspartyl esterase</keyword>
<dbReference type="CDD" id="cd15799">
    <property type="entry name" value="PMEI-like_4"/>
    <property type="match status" value="1"/>
</dbReference>
<comment type="catalytic activity">
    <reaction evidence="9">
        <text>[(1-&gt;4)-alpha-D-galacturonosyl methyl ester](n) + n H2O = [(1-&gt;4)-alpha-D-galacturonosyl](n) + n methanol + n H(+)</text>
        <dbReference type="Rhea" id="RHEA:22380"/>
        <dbReference type="Rhea" id="RHEA-COMP:14570"/>
        <dbReference type="Rhea" id="RHEA-COMP:14573"/>
        <dbReference type="ChEBI" id="CHEBI:15377"/>
        <dbReference type="ChEBI" id="CHEBI:15378"/>
        <dbReference type="ChEBI" id="CHEBI:17790"/>
        <dbReference type="ChEBI" id="CHEBI:140522"/>
        <dbReference type="ChEBI" id="CHEBI:140523"/>
        <dbReference type="EC" id="3.1.1.11"/>
    </reaction>
</comment>
<dbReference type="Proteomes" id="UP000634136">
    <property type="component" value="Unassembled WGS sequence"/>
</dbReference>
<dbReference type="GO" id="GO:0004857">
    <property type="term" value="F:enzyme inhibitor activity"/>
    <property type="evidence" value="ECO:0007669"/>
    <property type="project" value="InterPro"/>
</dbReference>
<feature type="signal peptide" evidence="9">
    <location>
        <begin position="1"/>
        <end position="21"/>
    </location>
</feature>
<feature type="active site" evidence="8">
    <location>
        <position position="380"/>
    </location>
</feature>
<keyword evidence="12" id="KW-1185">Reference proteome</keyword>
<dbReference type="AlphaFoldDB" id="A0A834U1C6"/>
<organism evidence="11 12">
    <name type="scientific">Senna tora</name>
    <dbReference type="NCBI Taxonomy" id="362788"/>
    <lineage>
        <taxon>Eukaryota</taxon>
        <taxon>Viridiplantae</taxon>
        <taxon>Streptophyta</taxon>
        <taxon>Embryophyta</taxon>
        <taxon>Tracheophyta</taxon>
        <taxon>Spermatophyta</taxon>
        <taxon>Magnoliopsida</taxon>
        <taxon>eudicotyledons</taxon>
        <taxon>Gunneridae</taxon>
        <taxon>Pentapetalae</taxon>
        <taxon>rosids</taxon>
        <taxon>fabids</taxon>
        <taxon>Fabales</taxon>
        <taxon>Fabaceae</taxon>
        <taxon>Caesalpinioideae</taxon>
        <taxon>Cassia clade</taxon>
        <taxon>Senna</taxon>
    </lineage>
</organism>
<comment type="similarity">
    <text evidence="3">In the N-terminal section; belongs to the PMEI family.</text>
</comment>